<keyword evidence="1" id="KW-1003">Cell membrane</keyword>
<keyword evidence="7" id="KW-1133">Transmembrane helix</keyword>
<evidence type="ECO:0000256" key="2">
    <source>
        <dbReference type="ARBA" id="ARBA00022729"/>
    </source>
</evidence>
<evidence type="ECO:0000313" key="8">
    <source>
        <dbReference type="EMBL" id="GFG93047.1"/>
    </source>
</evidence>
<protein>
    <recommendedName>
        <fullName evidence="10">LppP/LprE family lipoprotein</fullName>
    </recommendedName>
</protein>
<keyword evidence="2" id="KW-0732">Signal</keyword>
<feature type="compositionally biased region" description="Basic and acidic residues" evidence="6">
    <location>
        <begin position="113"/>
        <end position="122"/>
    </location>
</feature>
<feature type="transmembrane region" description="Helical" evidence="7">
    <location>
        <begin position="40"/>
        <end position="60"/>
    </location>
</feature>
<dbReference type="AlphaFoldDB" id="A0A7I9YWX1"/>
<accession>A0A7I9YWX1</accession>
<evidence type="ECO:0000256" key="3">
    <source>
        <dbReference type="ARBA" id="ARBA00023136"/>
    </source>
</evidence>
<gene>
    <name evidence="8" type="ORF">MBOU_50890</name>
</gene>
<evidence type="ECO:0000256" key="7">
    <source>
        <dbReference type="SAM" id="Phobius"/>
    </source>
</evidence>
<evidence type="ECO:0000256" key="6">
    <source>
        <dbReference type="SAM" id="MobiDB-lite"/>
    </source>
</evidence>
<feature type="region of interest" description="Disordered" evidence="6">
    <location>
        <begin position="64"/>
        <end position="97"/>
    </location>
</feature>
<keyword evidence="4" id="KW-0564">Palmitate</keyword>
<evidence type="ECO:0008006" key="10">
    <source>
        <dbReference type="Google" id="ProtNLM"/>
    </source>
</evidence>
<dbReference type="Proteomes" id="UP000465360">
    <property type="component" value="Unassembled WGS sequence"/>
</dbReference>
<reference evidence="8 9" key="1">
    <citation type="journal article" date="2019" name="Emerg. Microbes Infect.">
        <title>Comprehensive subspecies identification of 175 nontuberculous mycobacteria species based on 7547 genomic profiles.</title>
        <authorList>
            <person name="Matsumoto Y."/>
            <person name="Kinjo T."/>
            <person name="Motooka D."/>
            <person name="Nabeya D."/>
            <person name="Jung N."/>
            <person name="Uechi K."/>
            <person name="Horii T."/>
            <person name="Iida T."/>
            <person name="Fujita J."/>
            <person name="Nakamura S."/>
        </authorList>
    </citation>
    <scope>NUCLEOTIDE SEQUENCE [LARGE SCALE GENOMIC DNA]</scope>
    <source>
        <strain evidence="8 9">JCM 30725</strain>
    </source>
</reference>
<dbReference type="EMBL" id="BLKZ01000001">
    <property type="protein sequence ID" value="GFG93047.1"/>
    <property type="molecule type" value="Genomic_DNA"/>
</dbReference>
<evidence type="ECO:0000313" key="9">
    <source>
        <dbReference type="Proteomes" id="UP000465360"/>
    </source>
</evidence>
<evidence type="ECO:0000256" key="1">
    <source>
        <dbReference type="ARBA" id="ARBA00022475"/>
    </source>
</evidence>
<comment type="caution">
    <text evidence="8">The sequence shown here is derived from an EMBL/GenBank/DDBJ whole genome shotgun (WGS) entry which is preliminary data.</text>
</comment>
<organism evidence="8 9">
    <name type="scientific">Mycobacterium bourgelatii</name>
    <dbReference type="NCBI Taxonomy" id="1273442"/>
    <lineage>
        <taxon>Bacteria</taxon>
        <taxon>Bacillati</taxon>
        <taxon>Actinomycetota</taxon>
        <taxon>Actinomycetes</taxon>
        <taxon>Mycobacteriales</taxon>
        <taxon>Mycobacteriaceae</taxon>
        <taxon>Mycobacterium</taxon>
    </lineage>
</organism>
<keyword evidence="3 7" id="KW-0472">Membrane</keyword>
<name>A0A7I9YWX1_MYCBU</name>
<keyword evidence="5" id="KW-0449">Lipoprotein</keyword>
<keyword evidence="9" id="KW-1185">Reference proteome</keyword>
<dbReference type="RefSeq" id="WP_163717893.1">
    <property type="nucleotide sequence ID" value="NZ_BLKZ01000001.1"/>
</dbReference>
<keyword evidence="7" id="KW-0812">Transmembrane</keyword>
<sequence length="230" mass="23648">MAAEQVDQVDPNWPPPAYDPSDDIDTTPPTEAARPTPSRWLVAAGALAIGIGAAAVFIFVGKDSDAPSASSTPPSATGSSATASTPATSGATAGTCGPDEAAALAATLPQLPPDKRTGKPWDSKPQSSNYNPCADLSAVVLTVQGATASSPDLALLFHRGTYVGTATPSTYAFTELEAPASTNDTVVLTYRTRQSCSTCLDGTLTVVGFKWDGDRVQMLDRPPEPLETPP</sequence>
<evidence type="ECO:0000256" key="5">
    <source>
        <dbReference type="ARBA" id="ARBA00023288"/>
    </source>
</evidence>
<dbReference type="Pfam" id="PF14041">
    <property type="entry name" value="Lipoprotein_21"/>
    <property type="match status" value="1"/>
</dbReference>
<feature type="region of interest" description="Disordered" evidence="6">
    <location>
        <begin position="109"/>
        <end position="128"/>
    </location>
</feature>
<proteinExistence type="predicted"/>
<evidence type="ECO:0000256" key="4">
    <source>
        <dbReference type="ARBA" id="ARBA00023139"/>
    </source>
</evidence>
<feature type="region of interest" description="Disordered" evidence="6">
    <location>
        <begin position="1"/>
        <end position="36"/>
    </location>
</feature>
<dbReference type="InterPro" id="IPR025971">
    <property type="entry name" value="LppP/LprE"/>
</dbReference>
<feature type="compositionally biased region" description="Low complexity" evidence="6">
    <location>
        <begin position="26"/>
        <end position="36"/>
    </location>
</feature>